<evidence type="ECO:0000313" key="2">
    <source>
        <dbReference type="Proteomes" id="UP000242770"/>
    </source>
</evidence>
<reference evidence="2" key="1">
    <citation type="submission" date="2014-06" db="EMBL/GenBank/DDBJ databases">
        <authorList>
            <person name="Berkman P.J."/>
        </authorList>
    </citation>
    <scope>NUCLEOTIDE SEQUENCE [LARGE SCALE GENOMIC DNA]</scope>
</reference>
<accession>A0A0F7S2S9</accession>
<protein>
    <submittedName>
        <fullName evidence="1">Uncharacterized protein</fullName>
    </submittedName>
</protein>
<dbReference type="Proteomes" id="UP000242770">
    <property type="component" value="Unassembled WGS sequence"/>
</dbReference>
<dbReference type="EMBL" id="CCFA01004207">
    <property type="protein sequence ID" value="CDS01614.1"/>
    <property type="molecule type" value="Genomic_DNA"/>
</dbReference>
<proteinExistence type="predicted"/>
<gene>
    <name evidence="1" type="primary">SSCI70420.1</name>
</gene>
<sequence>MLRGVSKDGLVSLNGSDLQYAHAYVNPSNRNEVAIVLDNDVGTAFLYTDHHSVRVSYGNSAERCVSYMVEPLGEEVGSPFMSSYCPSKSPQDPILINN</sequence>
<organism evidence="1 2">
    <name type="scientific">Sporisorium scitamineum</name>
    <dbReference type="NCBI Taxonomy" id="49012"/>
    <lineage>
        <taxon>Eukaryota</taxon>
        <taxon>Fungi</taxon>
        <taxon>Dikarya</taxon>
        <taxon>Basidiomycota</taxon>
        <taxon>Ustilaginomycotina</taxon>
        <taxon>Ustilaginomycetes</taxon>
        <taxon>Ustilaginales</taxon>
        <taxon>Ustilaginaceae</taxon>
        <taxon>Sporisorium</taxon>
    </lineage>
</organism>
<evidence type="ECO:0000313" key="1">
    <source>
        <dbReference type="EMBL" id="CDS01614.1"/>
    </source>
</evidence>
<keyword evidence="2" id="KW-1185">Reference proteome</keyword>
<name>A0A0F7S2S9_9BASI</name>
<dbReference type="AlphaFoldDB" id="A0A0F7S2S9"/>